<dbReference type="Proteomes" id="UP000621455">
    <property type="component" value="Unassembled WGS sequence"/>
</dbReference>
<proteinExistence type="predicted"/>
<sequence>MESTPDVVLSPCPNAGIGRVTPLTPVYWLTARKTLGLIDDTFLSKNRAWVEQNPSFKTRHHESTMASLSFYALGSAWLVLVVLAGRAGAAIPAYLTFAPTMAWLVLILIYAAVANQRIGHNIPLPAKRSVLFARRSLRDFVSPMWTTACFVLFAVAIASYAVGYARGLIATDVFVGRMAGFAIMLPTASVTLLYCLRRKQQPIDDARGPSHRRMEVRGNIVVLYLCLVLVAWCMLQDFFAAPPISDVAFFSGVNLMMQAAWLRFFNSPAVIQLLLRV</sequence>
<keyword evidence="1" id="KW-0472">Membrane</keyword>
<name>A0ABX0NG90_9BURK</name>
<evidence type="ECO:0000313" key="3">
    <source>
        <dbReference type="Proteomes" id="UP000621455"/>
    </source>
</evidence>
<evidence type="ECO:0000256" key="1">
    <source>
        <dbReference type="SAM" id="Phobius"/>
    </source>
</evidence>
<dbReference type="EMBL" id="WHJG01000027">
    <property type="protein sequence ID" value="NHZ81964.1"/>
    <property type="molecule type" value="Genomic_DNA"/>
</dbReference>
<comment type="caution">
    <text evidence="2">The sequence shown here is derived from an EMBL/GenBank/DDBJ whole genome shotgun (WGS) entry which is preliminary data.</text>
</comment>
<reference evidence="2 3" key="1">
    <citation type="submission" date="2019-10" db="EMBL/GenBank/DDBJ databases">
        <title>Taxonomy of Antarctic Massilia spp.: description of Massilia rubra sp. nov., Massilia aquatica sp. nov., Massilia mucilaginosa sp. nov., Massilia frigida sp. nov. isolated from streams, lakes and regoliths.</title>
        <authorList>
            <person name="Holochova P."/>
            <person name="Sedlacek I."/>
            <person name="Kralova S."/>
            <person name="Maslanova I."/>
            <person name="Busse H.-J."/>
            <person name="Stankova E."/>
            <person name="Vrbovska V."/>
            <person name="Kovarovic V."/>
            <person name="Bartak M."/>
            <person name="Svec P."/>
            <person name="Pantucek R."/>
        </authorList>
    </citation>
    <scope>NUCLEOTIDE SEQUENCE [LARGE SCALE GENOMIC DNA]</scope>
    <source>
        <strain evidence="2 3">CCM 8695</strain>
    </source>
</reference>
<feature type="transmembrane region" description="Helical" evidence="1">
    <location>
        <begin position="174"/>
        <end position="196"/>
    </location>
</feature>
<keyword evidence="3" id="KW-1185">Reference proteome</keyword>
<feature type="transmembrane region" description="Helical" evidence="1">
    <location>
        <begin position="91"/>
        <end position="113"/>
    </location>
</feature>
<feature type="transmembrane region" description="Helical" evidence="1">
    <location>
        <begin position="144"/>
        <end position="162"/>
    </location>
</feature>
<evidence type="ECO:0000313" key="2">
    <source>
        <dbReference type="EMBL" id="NHZ81964.1"/>
    </source>
</evidence>
<protein>
    <submittedName>
        <fullName evidence="2">Uncharacterized protein</fullName>
    </submittedName>
</protein>
<gene>
    <name evidence="2" type="ORF">F2P44_22190</name>
</gene>
<keyword evidence="1" id="KW-1133">Transmembrane helix</keyword>
<keyword evidence="1" id="KW-0812">Transmembrane</keyword>
<feature type="transmembrane region" description="Helical" evidence="1">
    <location>
        <begin position="65"/>
        <end position="85"/>
    </location>
</feature>
<dbReference type="RefSeq" id="WP_167089549.1">
    <property type="nucleotide sequence ID" value="NZ_WHJG01000027.1"/>
</dbReference>
<accession>A0ABX0NG90</accession>
<organism evidence="2 3">
    <name type="scientific">Massilia frigida</name>
    <dbReference type="NCBI Taxonomy" id="2609281"/>
    <lineage>
        <taxon>Bacteria</taxon>
        <taxon>Pseudomonadati</taxon>
        <taxon>Pseudomonadota</taxon>
        <taxon>Betaproteobacteria</taxon>
        <taxon>Burkholderiales</taxon>
        <taxon>Oxalobacteraceae</taxon>
        <taxon>Telluria group</taxon>
        <taxon>Massilia</taxon>
    </lineage>
</organism>
<feature type="transmembrane region" description="Helical" evidence="1">
    <location>
        <begin position="216"/>
        <end position="235"/>
    </location>
</feature>